<dbReference type="Gene3D" id="2.130.10.130">
    <property type="entry name" value="Integrin alpha, N-terminal"/>
    <property type="match status" value="3"/>
</dbReference>
<keyword evidence="2" id="KW-0677">Repeat</keyword>
<dbReference type="EMBL" id="BAAAPE010000028">
    <property type="protein sequence ID" value="GAA2101643.1"/>
    <property type="molecule type" value="Genomic_DNA"/>
</dbReference>
<dbReference type="PANTHER" id="PTHR23221:SF7">
    <property type="entry name" value="PHOSPHATIDYLINOSITOL-GLYCAN-SPECIFIC PHOSPHOLIPASE D"/>
    <property type="match status" value="1"/>
</dbReference>
<keyword evidence="3" id="KW-0378">Hydrolase</keyword>
<feature type="compositionally biased region" description="Basic and acidic residues" evidence="5">
    <location>
        <begin position="275"/>
        <end position="284"/>
    </location>
</feature>
<sequence>MRIRTFVTAATLTALAATGLGVPLATAGPAAAAPSGQREDFNGDGYTDVAVGVPKAGGKTGAVVVTYGSASGVSPSRSVRITQDSAGVPGKAEAGDQFGENVTSGDVDHDGYADLIVGSPYEKVDGKPDGSVTVLWGGAKGLTKGGIALDAPTAGDRNFGQGASFSDLDGDGTPQLQIVSGRHFWWYSEAVPKGDGTDVALGLEDDFLPEDVQLDGVAAGNFTGGPAGDFVVYGQRGDGDGDYLATFRGGPGDIGYQHTVLSDGGTELRSVATGDIDKDGRDDLVTGEPVGGREAGSVTVRWGARGGLGTGKETVVLDQNSPGVPGTGETGDSFGADVSVRDVTGDGHADIAVGVPHEVVRGTDAGTVVLLKGSANGVAATGAQTFHQETTGVPGVGESGDRFGSAVHLADIDKNGKADLFAAADGEDIGTVPDAGAVWVLRGASSGLTTDGVTSFNPADFGFTDTAGLTFGEVFDH</sequence>
<evidence type="ECO:0000256" key="4">
    <source>
        <dbReference type="ARBA" id="ARBA00023180"/>
    </source>
</evidence>
<dbReference type="InterPro" id="IPR013517">
    <property type="entry name" value="FG-GAP"/>
</dbReference>
<keyword evidence="8" id="KW-1185">Reference proteome</keyword>
<protein>
    <submittedName>
        <fullName evidence="7">FG-GAP repeat protein</fullName>
    </submittedName>
</protein>
<dbReference type="PROSITE" id="PS51470">
    <property type="entry name" value="FG_GAP"/>
    <property type="match status" value="4"/>
</dbReference>
<name>A0ABP5ILZ1_9ACTN</name>
<gene>
    <name evidence="7" type="ORF">GCM10009801_75040</name>
</gene>
<evidence type="ECO:0000256" key="2">
    <source>
        <dbReference type="ARBA" id="ARBA00022737"/>
    </source>
</evidence>
<keyword evidence="4" id="KW-0325">Glycoprotein</keyword>
<reference evidence="8" key="1">
    <citation type="journal article" date="2019" name="Int. J. Syst. Evol. Microbiol.">
        <title>The Global Catalogue of Microorganisms (GCM) 10K type strain sequencing project: providing services to taxonomists for standard genome sequencing and annotation.</title>
        <authorList>
            <consortium name="The Broad Institute Genomics Platform"/>
            <consortium name="The Broad Institute Genome Sequencing Center for Infectious Disease"/>
            <person name="Wu L."/>
            <person name="Ma J."/>
        </authorList>
    </citation>
    <scope>NUCLEOTIDE SEQUENCE [LARGE SCALE GENOMIC DNA]</scope>
    <source>
        <strain evidence="8">JCM 15478</strain>
    </source>
</reference>
<feature type="chain" id="PRO_5046891976" evidence="6">
    <location>
        <begin position="33"/>
        <end position="477"/>
    </location>
</feature>
<dbReference type="InterPro" id="IPR013519">
    <property type="entry name" value="Int_alpha_beta-p"/>
</dbReference>
<keyword evidence="1 6" id="KW-0732">Signal</keyword>
<dbReference type="Pfam" id="PF01839">
    <property type="entry name" value="FG-GAP"/>
    <property type="match status" value="5"/>
</dbReference>
<accession>A0ABP5ILZ1</accession>
<dbReference type="SMART" id="SM00191">
    <property type="entry name" value="Int_alpha"/>
    <property type="match status" value="5"/>
</dbReference>
<dbReference type="SUPFAM" id="SSF69318">
    <property type="entry name" value="Integrin alpha N-terminal domain"/>
    <property type="match status" value="1"/>
</dbReference>
<evidence type="ECO:0000313" key="8">
    <source>
        <dbReference type="Proteomes" id="UP001500016"/>
    </source>
</evidence>
<evidence type="ECO:0000313" key="7">
    <source>
        <dbReference type="EMBL" id="GAA2101643.1"/>
    </source>
</evidence>
<dbReference type="InterPro" id="IPR028994">
    <property type="entry name" value="Integrin_alpha_N"/>
</dbReference>
<feature type="region of interest" description="Disordered" evidence="5">
    <location>
        <begin position="273"/>
        <end position="292"/>
    </location>
</feature>
<dbReference type="Proteomes" id="UP001500016">
    <property type="component" value="Unassembled WGS sequence"/>
</dbReference>
<evidence type="ECO:0000256" key="3">
    <source>
        <dbReference type="ARBA" id="ARBA00022801"/>
    </source>
</evidence>
<feature type="signal peptide" evidence="6">
    <location>
        <begin position="1"/>
        <end position="32"/>
    </location>
</feature>
<evidence type="ECO:0000256" key="6">
    <source>
        <dbReference type="SAM" id="SignalP"/>
    </source>
</evidence>
<evidence type="ECO:0000256" key="1">
    <source>
        <dbReference type="ARBA" id="ARBA00022729"/>
    </source>
</evidence>
<dbReference type="RefSeq" id="WP_344534885.1">
    <property type="nucleotide sequence ID" value="NZ_BAAAPE010000028.1"/>
</dbReference>
<organism evidence="7 8">
    <name type="scientific">Streptomyces albiaxialis</name>
    <dbReference type="NCBI Taxonomy" id="329523"/>
    <lineage>
        <taxon>Bacteria</taxon>
        <taxon>Bacillati</taxon>
        <taxon>Actinomycetota</taxon>
        <taxon>Actinomycetes</taxon>
        <taxon>Kitasatosporales</taxon>
        <taxon>Streptomycetaceae</taxon>
        <taxon>Streptomyces</taxon>
    </lineage>
</organism>
<evidence type="ECO:0000256" key="5">
    <source>
        <dbReference type="SAM" id="MobiDB-lite"/>
    </source>
</evidence>
<dbReference type="PANTHER" id="PTHR23221">
    <property type="entry name" value="GLYCOSYLPHOSPHATIDYLINOSITOL PHOSPHOLIPASE D"/>
    <property type="match status" value="1"/>
</dbReference>
<proteinExistence type="predicted"/>
<comment type="caution">
    <text evidence="7">The sequence shown here is derived from an EMBL/GenBank/DDBJ whole genome shotgun (WGS) entry which is preliminary data.</text>
</comment>